<dbReference type="EMBL" id="JAATOD010000004">
    <property type="protein sequence ID" value="MBC2330771.1"/>
    <property type="molecule type" value="Genomic_DNA"/>
</dbReference>
<name>A0A7X1A2F7_9LIST</name>
<gene>
    <name evidence="1" type="ORF">HCX62_12085</name>
</gene>
<proteinExistence type="predicted"/>
<dbReference type="Proteomes" id="UP000572016">
    <property type="component" value="Unassembled WGS sequence"/>
</dbReference>
<reference evidence="1 2" key="1">
    <citation type="submission" date="2020-03" db="EMBL/GenBank/DDBJ databases">
        <title>Soil Listeria distribution.</title>
        <authorList>
            <person name="Liao J."/>
            <person name="Wiedmann M."/>
        </authorList>
    </citation>
    <scope>NUCLEOTIDE SEQUENCE [LARGE SCALE GENOMIC DNA]</scope>
    <source>
        <strain evidence="1 2">FSL L7-0020</strain>
    </source>
</reference>
<evidence type="ECO:0000313" key="2">
    <source>
        <dbReference type="Proteomes" id="UP000572016"/>
    </source>
</evidence>
<protein>
    <submittedName>
        <fullName evidence="1">Uncharacterized protein</fullName>
    </submittedName>
</protein>
<dbReference type="RefSeq" id="WP_185639239.1">
    <property type="nucleotide sequence ID" value="NZ_JAATOD010000004.1"/>
</dbReference>
<sequence length="126" mass="14284">MSTEEFVKNVHKEKDNLLRAYFENQNSEVSNQINTMELTAKQKEKLNKALDIALSDICFTLLSALDGATSLGNLEQSDYTLYDEDGNELVQNGQMEIAAYKYFLIETNNSKVNIPKLFLGCFSIFP</sequence>
<evidence type="ECO:0000313" key="1">
    <source>
        <dbReference type="EMBL" id="MBC2330771.1"/>
    </source>
</evidence>
<accession>A0A7X1A2F7</accession>
<dbReference type="AlphaFoldDB" id="A0A7X1A2F7"/>
<organism evidence="1 2">
    <name type="scientific">Listeria swaminathanii</name>
    <dbReference type="NCBI Taxonomy" id="2713501"/>
    <lineage>
        <taxon>Bacteria</taxon>
        <taxon>Bacillati</taxon>
        <taxon>Bacillota</taxon>
        <taxon>Bacilli</taxon>
        <taxon>Bacillales</taxon>
        <taxon>Listeriaceae</taxon>
        <taxon>Listeria</taxon>
    </lineage>
</organism>
<comment type="caution">
    <text evidence="1">The sequence shown here is derived from an EMBL/GenBank/DDBJ whole genome shotgun (WGS) entry which is preliminary data.</text>
</comment>